<evidence type="ECO:0000313" key="17">
    <source>
        <dbReference type="EMBL" id="EDO02298.1"/>
    </source>
</evidence>
<dbReference type="OMA" id="KHYVDIR"/>
<evidence type="ECO:0000256" key="4">
    <source>
        <dbReference type="ARBA" id="ARBA00005229"/>
    </source>
</evidence>
<dbReference type="PROSITE" id="PS00822">
    <property type="entry name" value="CYTO_HEME_LYASE_2"/>
    <property type="match status" value="1"/>
</dbReference>
<keyword evidence="8 15" id="KW-0479">Metal-binding</keyword>
<gene>
    <name evidence="17" type="ORF">SS1G_04774</name>
</gene>
<dbReference type="Gene3D" id="2.40.128.320">
    <property type="entry name" value="Protein HRI1, N-terminal domain"/>
    <property type="match status" value="1"/>
</dbReference>
<comment type="similarity">
    <text evidence="4">Belongs to the HRI1 family.</text>
</comment>
<keyword evidence="9 15" id="KW-0999">Mitochondrion inner membrane</keyword>
<name>A7EHI2_SCLS1</name>
<feature type="region of interest" description="Disordered" evidence="16">
    <location>
        <begin position="1"/>
        <end position="56"/>
    </location>
</feature>
<dbReference type="CDD" id="cd11693">
    <property type="entry name" value="HRI1_C_like"/>
    <property type="match status" value="1"/>
</dbReference>
<dbReference type="eggNOG" id="KOG3996">
    <property type="taxonomic scope" value="Eukaryota"/>
</dbReference>
<dbReference type="InterPro" id="IPR043047">
    <property type="entry name" value="Hri1_N_sf"/>
</dbReference>
<dbReference type="GO" id="GO:0046872">
    <property type="term" value="F:metal ion binding"/>
    <property type="evidence" value="ECO:0007669"/>
    <property type="project" value="UniProtKB-KW"/>
</dbReference>
<dbReference type="InterPro" id="IPR000511">
    <property type="entry name" value="Holocyt_c/c1_synthase"/>
</dbReference>
<dbReference type="EMBL" id="CH476625">
    <property type="protein sequence ID" value="EDO02298.1"/>
    <property type="molecule type" value="Genomic_DNA"/>
</dbReference>
<evidence type="ECO:0000256" key="16">
    <source>
        <dbReference type="SAM" id="MobiDB-lite"/>
    </source>
</evidence>
<dbReference type="Gene3D" id="2.40.128.310">
    <property type="entry name" value="Protein HRI1, C-terminal domain"/>
    <property type="match status" value="1"/>
</dbReference>
<dbReference type="Pfam" id="PF01265">
    <property type="entry name" value="Cyto_heme_lyase"/>
    <property type="match status" value="1"/>
</dbReference>
<protein>
    <recommendedName>
        <fullName evidence="15">Holocytochrome c-type synthase</fullName>
        <ecNumber evidence="15">4.4.1.17</ecNumber>
    </recommendedName>
</protein>
<dbReference type="InterPro" id="IPR038744">
    <property type="entry name" value="Hri1_N"/>
</dbReference>
<comment type="catalytic activity">
    <reaction evidence="15">
        <text>holo-[cytochrome c] = apo-[cytochrome c] + heme b</text>
        <dbReference type="Rhea" id="RHEA:22648"/>
        <dbReference type="Rhea" id="RHEA-COMP:10725"/>
        <dbReference type="Rhea" id="RHEA-COMP:10726"/>
        <dbReference type="ChEBI" id="CHEBI:29950"/>
        <dbReference type="ChEBI" id="CHEBI:60344"/>
        <dbReference type="ChEBI" id="CHEBI:83739"/>
        <dbReference type="EC" id="4.4.1.17"/>
    </reaction>
</comment>
<keyword evidence="13 15" id="KW-0456">Lyase</keyword>
<dbReference type="GO" id="GO:0005634">
    <property type="term" value="C:nucleus"/>
    <property type="evidence" value="ECO:0007669"/>
    <property type="project" value="UniProtKB-SubCell"/>
</dbReference>
<evidence type="ECO:0000256" key="5">
    <source>
        <dbReference type="ARBA" id="ARBA00007255"/>
    </source>
</evidence>
<evidence type="ECO:0000313" key="18">
    <source>
        <dbReference type="Proteomes" id="UP000001312"/>
    </source>
</evidence>
<dbReference type="RefSeq" id="XP_001594966.1">
    <property type="nucleotide sequence ID" value="XM_001594916.1"/>
</dbReference>
<feature type="compositionally biased region" description="Polar residues" evidence="16">
    <location>
        <begin position="42"/>
        <end position="55"/>
    </location>
</feature>
<comment type="subcellular location">
    <subcellularLocation>
        <location evidence="3">Cytoplasm</location>
    </subcellularLocation>
    <subcellularLocation>
        <location evidence="2 15">Mitochondrion inner membrane</location>
    </subcellularLocation>
    <subcellularLocation>
        <location evidence="1">Nucleus</location>
    </subcellularLocation>
</comment>
<organism evidence="17 18">
    <name type="scientific">Sclerotinia sclerotiorum (strain ATCC 18683 / 1980 / Ss-1)</name>
    <name type="common">White mold</name>
    <name type="synonym">Whetzelinia sclerotiorum</name>
    <dbReference type="NCBI Taxonomy" id="665079"/>
    <lineage>
        <taxon>Eukaryota</taxon>
        <taxon>Fungi</taxon>
        <taxon>Dikarya</taxon>
        <taxon>Ascomycota</taxon>
        <taxon>Pezizomycotina</taxon>
        <taxon>Leotiomycetes</taxon>
        <taxon>Helotiales</taxon>
        <taxon>Sclerotiniaceae</taxon>
        <taxon>Sclerotinia</taxon>
    </lineage>
</organism>
<dbReference type="AlphaFoldDB" id="A7EHI2"/>
<sequence>MPKNSDVTPPPSCPMHKPSADALKPVAKPAASPESACPYTPDNVSQDPKSTSKYSKYNPLNYMFPDLSQERAKDQTIALPTEREPSTIPKGTGDGNWEYPSPQQMYNALLRKGYTDTDATAVESMVSVHNFLNEGAWAEIVEWERRFGKGLSKGWENCKRGEVGSKAGADIGANEDEVPQPKLVRFMGRPKEITPKAAMIQLMGWAFPEKYGTEPPFDRHDWFVQREYNGQKKEVRYIIDYYSGGEEPTGEPIFYLDVRPALTPTQAVERMMRWGGDVWYRASGVQKTLWQNLLCQSGDISNGEQESEAKENTNTLVLTSADKHYVDIRILDPSKPLPNNTSDPQAISRLEWGFAGRAISTPAEFKDGDKSILIKPAHTEWIHEIDNKIRNPGPDDRDEGFMYPVEGTNEVLEKGAMVNPETGKVEDYQELWEDLEVEMMEGEKSDYFMSWVLETKGTHGEVNGMVIRIGEWIQGVMRNGDTFSVFRWKWNIKDGWERVLAIGEDLKLDSQIFKEEISVGNSFKAGGGVEWEYTSCHKYRK</sequence>
<dbReference type="GO" id="GO:0004408">
    <property type="term" value="F:holocytochrome-c synthase activity"/>
    <property type="evidence" value="ECO:0000318"/>
    <property type="project" value="GO_Central"/>
</dbReference>
<proteinExistence type="inferred from homology"/>
<evidence type="ECO:0000256" key="12">
    <source>
        <dbReference type="ARBA" id="ARBA00023136"/>
    </source>
</evidence>
<evidence type="ECO:0000256" key="10">
    <source>
        <dbReference type="ARBA" id="ARBA00023004"/>
    </source>
</evidence>
<dbReference type="PANTHER" id="PTHR12743:SF3">
    <property type="entry name" value="HOLOCYTOCHROME-C SYNTHASE"/>
    <property type="match status" value="1"/>
</dbReference>
<dbReference type="HOGENOM" id="CLU_498726_0_0_1"/>
<keyword evidence="11 15" id="KW-0496">Mitochondrion</keyword>
<dbReference type="GO" id="GO:0005739">
    <property type="term" value="C:mitochondrion"/>
    <property type="evidence" value="ECO:0000318"/>
    <property type="project" value="GO_Central"/>
</dbReference>
<dbReference type="GeneID" id="5491027"/>
<comment type="similarity">
    <text evidence="5 15">Belongs to the cytochrome c-type heme lyase family.</text>
</comment>
<dbReference type="InParanoid" id="A7EHI2"/>
<evidence type="ECO:0000256" key="3">
    <source>
        <dbReference type="ARBA" id="ARBA00004496"/>
    </source>
</evidence>
<keyword evidence="10 15" id="KW-0408">Iron</keyword>
<evidence type="ECO:0000256" key="11">
    <source>
        <dbReference type="ARBA" id="ARBA00023128"/>
    </source>
</evidence>
<keyword evidence="18" id="KW-1185">Reference proteome</keyword>
<dbReference type="PANTHER" id="PTHR12743">
    <property type="entry name" value="CYTOCHROME C1 HEME LYASE"/>
    <property type="match status" value="1"/>
</dbReference>
<evidence type="ECO:0000256" key="8">
    <source>
        <dbReference type="ARBA" id="ARBA00022723"/>
    </source>
</evidence>
<evidence type="ECO:0000256" key="9">
    <source>
        <dbReference type="ARBA" id="ARBA00022792"/>
    </source>
</evidence>
<dbReference type="STRING" id="665079.A7EHI2"/>
<reference evidence="18" key="1">
    <citation type="journal article" date="2011" name="PLoS Genet.">
        <title>Genomic analysis of the necrotrophic fungal pathogens Sclerotinia sclerotiorum and Botrytis cinerea.</title>
        <authorList>
            <person name="Amselem J."/>
            <person name="Cuomo C.A."/>
            <person name="van Kan J.A."/>
            <person name="Viaud M."/>
            <person name="Benito E.P."/>
            <person name="Couloux A."/>
            <person name="Coutinho P.M."/>
            <person name="de Vries R.P."/>
            <person name="Dyer P.S."/>
            <person name="Fillinger S."/>
            <person name="Fournier E."/>
            <person name="Gout L."/>
            <person name="Hahn M."/>
            <person name="Kohn L."/>
            <person name="Lapalu N."/>
            <person name="Plummer K.M."/>
            <person name="Pradier J.M."/>
            <person name="Quevillon E."/>
            <person name="Sharon A."/>
            <person name="Simon A."/>
            <person name="ten Have A."/>
            <person name="Tudzynski B."/>
            <person name="Tudzynski P."/>
            <person name="Wincker P."/>
            <person name="Andrew M."/>
            <person name="Anthouard V."/>
            <person name="Beever R.E."/>
            <person name="Beffa R."/>
            <person name="Benoit I."/>
            <person name="Bouzid O."/>
            <person name="Brault B."/>
            <person name="Chen Z."/>
            <person name="Choquer M."/>
            <person name="Collemare J."/>
            <person name="Cotton P."/>
            <person name="Danchin E.G."/>
            <person name="Da Silva C."/>
            <person name="Gautier A."/>
            <person name="Giraud C."/>
            <person name="Giraud T."/>
            <person name="Gonzalez C."/>
            <person name="Grossetete S."/>
            <person name="Guldener U."/>
            <person name="Henrissat B."/>
            <person name="Howlett B.J."/>
            <person name="Kodira C."/>
            <person name="Kretschmer M."/>
            <person name="Lappartient A."/>
            <person name="Leroch M."/>
            <person name="Levis C."/>
            <person name="Mauceli E."/>
            <person name="Neuveglise C."/>
            <person name="Oeser B."/>
            <person name="Pearson M."/>
            <person name="Poulain J."/>
            <person name="Poussereau N."/>
            <person name="Quesneville H."/>
            <person name="Rascle C."/>
            <person name="Schumacher J."/>
            <person name="Segurens B."/>
            <person name="Sexton A."/>
            <person name="Silva E."/>
            <person name="Sirven C."/>
            <person name="Soanes D.M."/>
            <person name="Talbot N.J."/>
            <person name="Templeton M."/>
            <person name="Yandava C."/>
            <person name="Yarden O."/>
            <person name="Zeng Q."/>
            <person name="Rollins J.A."/>
            <person name="Lebrun M.H."/>
            <person name="Dickman M."/>
        </authorList>
    </citation>
    <scope>NUCLEOTIDE SEQUENCE [LARGE SCALE GENOMIC DNA]</scope>
    <source>
        <strain evidence="18">ATCC 18683 / 1980 / Ss-1</strain>
    </source>
</reference>
<evidence type="ECO:0000256" key="13">
    <source>
        <dbReference type="ARBA" id="ARBA00023239"/>
    </source>
</evidence>
<evidence type="ECO:0000256" key="7">
    <source>
        <dbReference type="ARBA" id="ARBA00022617"/>
    </source>
</evidence>
<evidence type="ECO:0000256" key="1">
    <source>
        <dbReference type="ARBA" id="ARBA00004123"/>
    </source>
</evidence>
<dbReference type="InterPro" id="IPR031818">
    <property type="entry name" value="Hri1"/>
</dbReference>
<comment type="function">
    <text evidence="15">Lyase that catalyzes the covalent linking of the heme group to the cytochrome C apoprotein to produce the mature functional cytochrome.</text>
</comment>
<evidence type="ECO:0000256" key="6">
    <source>
        <dbReference type="ARBA" id="ARBA00022490"/>
    </source>
</evidence>
<keyword evidence="6" id="KW-0963">Cytoplasm</keyword>
<keyword evidence="12 15" id="KW-0472">Membrane</keyword>
<dbReference type="EC" id="4.4.1.17" evidence="15"/>
<keyword evidence="7 15" id="KW-0349">Heme</keyword>
<dbReference type="KEGG" id="ssl:SS1G_04774"/>
<keyword evidence="14" id="KW-0539">Nucleus</keyword>
<evidence type="ECO:0000256" key="14">
    <source>
        <dbReference type="ARBA" id="ARBA00023242"/>
    </source>
</evidence>
<dbReference type="GO" id="GO:0005743">
    <property type="term" value="C:mitochondrial inner membrane"/>
    <property type="evidence" value="ECO:0007669"/>
    <property type="project" value="UniProtKB-SubCell"/>
</dbReference>
<dbReference type="Pfam" id="PF16815">
    <property type="entry name" value="HRI1"/>
    <property type="match status" value="1"/>
</dbReference>
<dbReference type="Proteomes" id="UP000001312">
    <property type="component" value="Unassembled WGS sequence"/>
</dbReference>
<accession>A7EHI2</accession>
<evidence type="ECO:0000256" key="2">
    <source>
        <dbReference type="ARBA" id="ARBA00004273"/>
    </source>
</evidence>
<dbReference type="CDD" id="cd11692">
    <property type="entry name" value="HRI1_N_like"/>
    <property type="match status" value="1"/>
</dbReference>
<evidence type="ECO:0000256" key="15">
    <source>
        <dbReference type="RuleBase" id="RU363130"/>
    </source>
</evidence>